<evidence type="ECO:0000256" key="7">
    <source>
        <dbReference type="SAM" id="Phobius"/>
    </source>
</evidence>
<keyword evidence="5 7" id="KW-1133">Transmembrane helix</keyword>
<dbReference type="PANTHER" id="PTHR30047:SF7">
    <property type="entry name" value="HIGH-AFFINITY CHOLINE TRANSPORT PROTEIN"/>
    <property type="match status" value="1"/>
</dbReference>
<dbReference type="GO" id="GO:0022857">
    <property type="term" value="F:transmembrane transporter activity"/>
    <property type="evidence" value="ECO:0007669"/>
    <property type="project" value="InterPro"/>
</dbReference>
<dbReference type="PANTHER" id="PTHR30047">
    <property type="entry name" value="HIGH-AFFINITY CHOLINE TRANSPORT PROTEIN-RELATED"/>
    <property type="match status" value="1"/>
</dbReference>
<evidence type="ECO:0000313" key="8">
    <source>
        <dbReference type="EMBL" id="SUZ47678.1"/>
    </source>
</evidence>
<feature type="transmembrane region" description="Helical" evidence="7">
    <location>
        <begin position="61"/>
        <end position="81"/>
    </location>
</feature>
<feature type="transmembrane region" description="Helical" evidence="7">
    <location>
        <begin position="101"/>
        <end position="130"/>
    </location>
</feature>
<proteinExistence type="predicted"/>
<keyword evidence="2" id="KW-0813">Transport</keyword>
<organism evidence="8">
    <name type="scientific">marine metagenome</name>
    <dbReference type="NCBI Taxonomy" id="408172"/>
    <lineage>
        <taxon>unclassified sequences</taxon>
        <taxon>metagenomes</taxon>
        <taxon>ecological metagenomes</taxon>
    </lineage>
</organism>
<reference evidence="8" key="1">
    <citation type="submission" date="2018-05" db="EMBL/GenBank/DDBJ databases">
        <authorList>
            <person name="Lanie J.A."/>
            <person name="Ng W.-L."/>
            <person name="Kazmierczak K.M."/>
            <person name="Andrzejewski T.M."/>
            <person name="Davidsen T.M."/>
            <person name="Wayne K.J."/>
            <person name="Tettelin H."/>
            <person name="Glass J.I."/>
            <person name="Rusch D."/>
            <person name="Podicherti R."/>
            <person name="Tsui H.-C.T."/>
            <person name="Winkler M.E."/>
        </authorList>
    </citation>
    <scope>NUCLEOTIDE SEQUENCE</scope>
</reference>
<dbReference type="Pfam" id="PF02028">
    <property type="entry name" value="BCCT"/>
    <property type="match status" value="1"/>
</dbReference>
<evidence type="ECO:0000256" key="5">
    <source>
        <dbReference type="ARBA" id="ARBA00022989"/>
    </source>
</evidence>
<accession>A0A381N1X7</accession>
<dbReference type="AlphaFoldDB" id="A0A381N1X7"/>
<keyword evidence="4 7" id="KW-0812">Transmembrane</keyword>
<feature type="transmembrane region" description="Helical" evidence="7">
    <location>
        <begin position="282"/>
        <end position="301"/>
    </location>
</feature>
<keyword evidence="6 7" id="KW-0472">Membrane</keyword>
<evidence type="ECO:0000256" key="2">
    <source>
        <dbReference type="ARBA" id="ARBA00022448"/>
    </source>
</evidence>
<feature type="transmembrane region" description="Helical" evidence="7">
    <location>
        <begin position="150"/>
        <end position="168"/>
    </location>
</feature>
<evidence type="ECO:0000256" key="6">
    <source>
        <dbReference type="ARBA" id="ARBA00023136"/>
    </source>
</evidence>
<evidence type="ECO:0008006" key="9">
    <source>
        <dbReference type="Google" id="ProtNLM"/>
    </source>
</evidence>
<feature type="transmembrane region" description="Helical" evidence="7">
    <location>
        <begin position="180"/>
        <end position="203"/>
    </location>
</feature>
<evidence type="ECO:0000256" key="4">
    <source>
        <dbReference type="ARBA" id="ARBA00022692"/>
    </source>
</evidence>
<protein>
    <recommendedName>
        <fullName evidence="9">Choline transporter</fullName>
    </recommendedName>
</protein>
<evidence type="ECO:0000256" key="3">
    <source>
        <dbReference type="ARBA" id="ARBA00022475"/>
    </source>
</evidence>
<dbReference type="PROSITE" id="PS01303">
    <property type="entry name" value="BCCT"/>
    <property type="match status" value="1"/>
</dbReference>
<gene>
    <name evidence="8" type="ORF">METZ01_LOCUS532</name>
</gene>
<evidence type="ECO:0000256" key="1">
    <source>
        <dbReference type="ARBA" id="ARBA00004651"/>
    </source>
</evidence>
<name>A0A381N1X7_9ZZZZ</name>
<feature type="transmembrane region" description="Helical" evidence="7">
    <location>
        <begin position="27"/>
        <end position="55"/>
    </location>
</feature>
<feature type="transmembrane region" description="Helical" evidence="7">
    <location>
        <begin position="223"/>
        <end position="251"/>
    </location>
</feature>
<sequence length="342" mass="36706">HMRVSSACHMVLGGQTAGFIGRATDTLFIVGVLGAAGTSLGFGTPMIAAGLGYLFGVESTFGLQVGVVALCAVLFTASVYVGLDRGIKRLSNVNVAITKALLLFVLLAGPTLFILKMTSNSVGLLVYQFLRMNTWTDPLTNSRFVEDWTVFYWAWWVAIGPFMGIFVARISEGRTIRQVVFCMLGFGSLGCAVYYGILGNYALHLELTGLLNVTALVLEQGEPTAIVAVIASLPAGRVVLGVFCIASLVFLATTYDSAAYALASSASTALGHDEDPERWHRMFWAVALALLPLAMMRIGGLDPMRTASLVASMPLLIVFVLMAVSLTRALREDNLPKRTYDS</sequence>
<dbReference type="EMBL" id="UINC01000030">
    <property type="protein sequence ID" value="SUZ47678.1"/>
    <property type="molecule type" value="Genomic_DNA"/>
</dbReference>
<comment type="subcellular location">
    <subcellularLocation>
        <location evidence="1">Cell membrane</location>
        <topology evidence="1">Multi-pass membrane protein</topology>
    </subcellularLocation>
</comment>
<dbReference type="InterPro" id="IPR018093">
    <property type="entry name" value="BCCT_CS"/>
</dbReference>
<keyword evidence="3" id="KW-1003">Cell membrane</keyword>
<feature type="non-terminal residue" evidence="8">
    <location>
        <position position="1"/>
    </location>
</feature>
<feature type="transmembrane region" description="Helical" evidence="7">
    <location>
        <begin position="307"/>
        <end position="330"/>
    </location>
</feature>
<dbReference type="GO" id="GO:0005886">
    <property type="term" value="C:plasma membrane"/>
    <property type="evidence" value="ECO:0007669"/>
    <property type="project" value="UniProtKB-SubCell"/>
</dbReference>
<dbReference type="InterPro" id="IPR000060">
    <property type="entry name" value="BCCT_transptr"/>
</dbReference>